<name>A0A4Y2C490_ARAVE</name>
<accession>A0A4Y2C490</accession>
<evidence type="ECO:0000313" key="2">
    <source>
        <dbReference type="Proteomes" id="UP000499080"/>
    </source>
</evidence>
<evidence type="ECO:0000313" key="1">
    <source>
        <dbReference type="EMBL" id="GBL99290.1"/>
    </source>
</evidence>
<dbReference type="AlphaFoldDB" id="A0A4Y2C490"/>
<dbReference type="Proteomes" id="UP000499080">
    <property type="component" value="Unassembled WGS sequence"/>
</dbReference>
<reference evidence="1 2" key="1">
    <citation type="journal article" date="2019" name="Sci. Rep.">
        <title>Orb-weaving spider Araneus ventricosus genome elucidates the spidroin gene catalogue.</title>
        <authorList>
            <person name="Kono N."/>
            <person name="Nakamura H."/>
            <person name="Ohtoshi R."/>
            <person name="Moran D.A.P."/>
            <person name="Shinohara A."/>
            <person name="Yoshida Y."/>
            <person name="Fujiwara M."/>
            <person name="Mori M."/>
            <person name="Tomita M."/>
            <person name="Arakawa K."/>
        </authorList>
    </citation>
    <scope>NUCLEOTIDE SEQUENCE [LARGE SCALE GENOMIC DNA]</scope>
</reference>
<sequence>MLALLKNIPTNSNVVGLSDENWGCQTSTHGLAPKTVIKYPESQSLFMTIFCKCAKGCRYTCSCRKSGIKFSSNCANCKGHSCANAPPETHEKFLQLSEDDKKK</sequence>
<proteinExistence type="predicted"/>
<evidence type="ECO:0008006" key="3">
    <source>
        <dbReference type="Google" id="ProtNLM"/>
    </source>
</evidence>
<organism evidence="1 2">
    <name type="scientific">Araneus ventricosus</name>
    <name type="common">Orbweaver spider</name>
    <name type="synonym">Epeira ventricosa</name>
    <dbReference type="NCBI Taxonomy" id="182803"/>
    <lineage>
        <taxon>Eukaryota</taxon>
        <taxon>Metazoa</taxon>
        <taxon>Ecdysozoa</taxon>
        <taxon>Arthropoda</taxon>
        <taxon>Chelicerata</taxon>
        <taxon>Arachnida</taxon>
        <taxon>Araneae</taxon>
        <taxon>Araneomorphae</taxon>
        <taxon>Entelegynae</taxon>
        <taxon>Araneoidea</taxon>
        <taxon>Araneidae</taxon>
        <taxon>Araneus</taxon>
    </lineage>
</organism>
<gene>
    <name evidence="1" type="ORF">AVEN_177322_1</name>
</gene>
<keyword evidence="2" id="KW-1185">Reference proteome</keyword>
<protein>
    <recommendedName>
        <fullName evidence="3">Tesmin/TSO1-like CXC domain-containing protein</fullName>
    </recommendedName>
</protein>
<comment type="caution">
    <text evidence="1">The sequence shown here is derived from an EMBL/GenBank/DDBJ whole genome shotgun (WGS) entry which is preliminary data.</text>
</comment>
<dbReference type="EMBL" id="BGPR01000147">
    <property type="protein sequence ID" value="GBL99290.1"/>
    <property type="molecule type" value="Genomic_DNA"/>
</dbReference>